<reference evidence="1" key="1">
    <citation type="submission" date="2022-06" db="EMBL/GenBank/DDBJ databases">
        <title>Akkermansia biwalacus sp. nov., an anaerobic mucin-degrading bacterium isolated from human intestine.</title>
        <authorList>
            <person name="Kobayashi Y."/>
            <person name="Inoue S."/>
            <person name="Kawahara T."/>
            <person name="Kohda N."/>
        </authorList>
    </citation>
    <scope>NUCLEOTIDE SEQUENCE</scope>
    <source>
        <strain evidence="1">WON2089</strain>
    </source>
</reference>
<protein>
    <submittedName>
        <fullName evidence="1">Uncharacterized protein</fullName>
    </submittedName>
</protein>
<evidence type="ECO:0000313" key="1">
    <source>
        <dbReference type="EMBL" id="BDL44964.1"/>
    </source>
</evidence>
<sequence>MVTIFIIGHSILFCPSLEDPFNLHGRNIYKDYYLYYFQEGDMYVLWKKYSSLPDIPFNQAVSCIYRNDIHTISVCIDNEWYEVDMMNDNIKKISGNTLTPHSVPSPIFYKQL</sequence>
<proteinExistence type="predicted"/>
<keyword evidence="2" id="KW-1185">Reference proteome</keyword>
<dbReference type="EMBL" id="AP025943">
    <property type="protein sequence ID" value="BDL44964.1"/>
    <property type="molecule type" value="Genomic_DNA"/>
</dbReference>
<accession>A0ABM7ZJL7</accession>
<name>A0ABM7ZJL7_9BACT</name>
<organism evidence="1 2">
    <name type="scientific">Akkermansia biwaensis</name>
    <dbReference type="NCBI Taxonomy" id="2946555"/>
    <lineage>
        <taxon>Bacteria</taxon>
        <taxon>Pseudomonadati</taxon>
        <taxon>Verrucomicrobiota</taxon>
        <taxon>Verrucomicrobiia</taxon>
        <taxon>Verrucomicrobiales</taxon>
        <taxon>Akkermansiaceae</taxon>
        <taxon>Akkermansia</taxon>
    </lineage>
</organism>
<gene>
    <name evidence="1" type="ORF">Abiwalacus_25380</name>
</gene>
<evidence type="ECO:0000313" key="2">
    <source>
        <dbReference type="Proteomes" id="UP001062263"/>
    </source>
</evidence>
<dbReference type="Proteomes" id="UP001062263">
    <property type="component" value="Chromosome"/>
</dbReference>